<evidence type="ECO:0000313" key="2">
    <source>
        <dbReference type="EMBL" id="ARW60321.1"/>
    </source>
</evidence>
<dbReference type="GeneID" id="33353431"/>
<evidence type="ECO:0000256" key="1">
    <source>
        <dbReference type="ARBA" id="ARBA00043978"/>
    </source>
</evidence>
<protein>
    <recommendedName>
        <fullName evidence="3">Ycf54</fullName>
    </recommendedName>
</protein>
<comment type="similarity">
    <text evidence="1">Belongs to the ycf54 family.</text>
</comment>
<dbReference type="InterPro" id="IPR038409">
    <property type="entry name" value="Ycf54-like_sf"/>
</dbReference>
<name>A0A1Z1M3A4_9FLOR</name>
<reference evidence="2" key="1">
    <citation type="journal article" date="2017" name="J. Phycol.">
        <title>Analysis of chloroplast genomes and a supermatrix inform reclassification of the Rhodomelaceae (Rhodophyta).</title>
        <authorList>
            <person name="Diaz-Tapia P."/>
            <person name="Maggs C.A."/>
            <person name="West J.A."/>
            <person name="Verbruggen H."/>
        </authorList>
    </citation>
    <scope>NUCLEOTIDE SEQUENCE</scope>
    <source>
        <strain evidence="2">JH1427</strain>
    </source>
</reference>
<dbReference type="Pfam" id="PF10674">
    <property type="entry name" value="Ycf54"/>
    <property type="match status" value="1"/>
</dbReference>
<dbReference type="RefSeq" id="YP_009391973.1">
    <property type="nucleotide sequence ID" value="NC_035261.1"/>
</dbReference>
<gene>
    <name evidence="2" type="primary">ycf54</name>
</gene>
<dbReference type="EMBL" id="MF101413">
    <property type="protein sequence ID" value="ARW60321.1"/>
    <property type="molecule type" value="Genomic_DNA"/>
</dbReference>
<organism evidence="2">
    <name type="scientific">Periphykon beckeri</name>
    <dbReference type="NCBI Taxonomy" id="2006982"/>
    <lineage>
        <taxon>Eukaryota</taxon>
        <taxon>Rhodophyta</taxon>
        <taxon>Florideophyceae</taxon>
        <taxon>Rhodymeniophycidae</taxon>
        <taxon>Ceramiales</taxon>
        <taxon>Rhodomelaceae</taxon>
        <taxon>Periphykon</taxon>
    </lineage>
</organism>
<proteinExistence type="inferred from homology"/>
<accession>A0A1Z1M3A4</accession>
<sequence length="101" mass="12276">MYNYYFAFASKSFFLHQEPIEEILRERIQHYESCKKEIDFWFVLNPSFLSSLDYYTINFDRSNQSFAAIVSSDEQFIQWLKLRLVFVYTGKFKSHLLFLPC</sequence>
<evidence type="ECO:0008006" key="3">
    <source>
        <dbReference type="Google" id="ProtNLM"/>
    </source>
</evidence>
<dbReference type="Gene3D" id="3.30.70.1860">
    <property type="entry name" value="Uncharacterised protein family Ycf54"/>
    <property type="match status" value="1"/>
</dbReference>
<dbReference type="PANTHER" id="PTHR35319:SF2">
    <property type="entry name" value="YCF54"/>
    <property type="match status" value="1"/>
</dbReference>
<keyword evidence="2" id="KW-0934">Plastid</keyword>
<dbReference type="AlphaFoldDB" id="A0A1Z1M3A4"/>
<dbReference type="InterPro" id="IPR019616">
    <property type="entry name" value="Ycf54"/>
</dbReference>
<geneLocation type="chloroplast" evidence="2"/>
<dbReference type="PANTHER" id="PTHR35319">
    <property type="match status" value="1"/>
</dbReference>
<keyword evidence="2" id="KW-0150">Chloroplast</keyword>